<gene>
    <name evidence="2" type="ORF">BBEV_0121</name>
</gene>
<evidence type="ECO:0000313" key="2">
    <source>
        <dbReference type="EMBL" id="AOM81516.1"/>
    </source>
</evidence>
<evidence type="ECO:0000313" key="3">
    <source>
        <dbReference type="Proteomes" id="UP000094463"/>
    </source>
</evidence>
<feature type="transmembrane region" description="Helical" evidence="1">
    <location>
        <begin position="128"/>
        <end position="149"/>
    </location>
</feature>
<organism evidence="2 3">
    <name type="scientific">Salisediminibacterium beveridgei</name>
    <dbReference type="NCBI Taxonomy" id="632773"/>
    <lineage>
        <taxon>Bacteria</taxon>
        <taxon>Bacillati</taxon>
        <taxon>Bacillota</taxon>
        <taxon>Bacilli</taxon>
        <taxon>Bacillales</taxon>
        <taxon>Bacillaceae</taxon>
        <taxon>Salisediminibacterium</taxon>
    </lineage>
</organism>
<keyword evidence="3" id="KW-1185">Reference proteome</keyword>
<feature type="transmembrane region" description="Helical" evidence="1">
    <location>
        <begin position="155"/>
        <end position="175"/>
    </location>
</feature>
<feature type="transmembrane region" description="Helical" evidence="1">
    <location>
        <begin position="231"/>
        <end position="253"/>
    </location>
</feature>
<protein>
    <submittedName>
        <fullName evidence="2">Permease, major facilitator superfamily</fullName>
    </submittedName>
</protein>
<evidence type="ECO:0000256" key="1">
    <source>
        <dbReference type="SAM" id="Phobius"/>
    </source>
</evidence>
<feature type="transmembrane region" description="Helical" evidence="1">
    <location>
        <begin position="204"/>
        <end position="225"/>
    </location>
</feature>
<dbReference type="EMBL" id="CP012502">
    <property type="protein sequence ID" value="AOM81516.1"/>
    <property type="molecule type" value="Genomic_DNA"/>
</dbReference>
<dbReference type="OrthoDB" id="2597565at2"/>
<keyword evidence="1" id="KW-1133">Transmembrane helix</keyword>
<feature type="transmembrane region" description="Helical" evidence="1">
    <location>
        <begin position="80"/>
        <end position="107"/>
    </location>
</feature>
<dbReference type="Proteomes" id="UP000094463">
    <property type="component" value="Chromosome"/>
</dbReference>
<dbReference type="KEGG" id="bbev:BBEV_0121"/>
<accession>A0A1D7QR94</accession>
<keyword evidence="1" id="KW-0472">Membrane</keyword>
<sequence length="266" mass="29315">MILNGFSLAREKWQVLLYPAVLDLISLVFTFGVAGYSMQQTVTYQIVSIGPLFPSINDILTEPNELLAMNVEMNVPGAGITAGLLLFLLLFMFVGVLVEAGFFHLIWQGASGNGDVTFENFLTGAKRFWVRFLLLYVLLIVLLIVPLILMSFFGLFGLILVGIGVLILRVMFIYLEFTIIADDIGIFDAIGQSFAYFKETGGELIVLLFAMAAATALIGFIVNYLAMPALVILMTPVYLFVVTGFMFALALMLEKARSLVFPTETT</sequence>
<proteinExistence type="predicted"/>
<name>A0A1D7QR94_9BACI</name>
<feature type="transmembrane region" description="Helical" evidence="1">
    <location>
        <begin position="15"/>
        <end position="35"/>
    </location>
</feature>
<keyword evidence="1" id="KW-0812">Transmembrane</keyword>
<dbReference type="STRING" id="632773.BBEV_0121"/>
<dbReference type="AlphaFoldDB" id="A0A1D7QR94"/>
<dbReference type="RefSeq" id="WP_069363685.1">
    <property type="nucleotide sequence ID" value="NZ_CP012502.1"/>
</dbReference>
<reference evidence="2 3" key="1">
    <citation type="submission" date="2015-08" db="EMBL/GenBank/DDBJ databases">
        <title>The complete genome sequence of Bacillus beveridgei MLTeJB.</title>
        <authorList>
            <person name="Hanson T.E."/>
            <person name="Mesa C."/>
            <person name="Basesman S.M."/>
            <person name="Oremland R.S."/>
        </authorList>
    </citation>
    <scope>NUCLEOTIDE SEQUENCE [LARGE SCALE GENOMIC DNA]</scope>
    <source>
        <strain evidence="2 3">MLTeJB</strain>
    </source>
</reference>